<dbReference type="Proteomes" id="UP000029665">
    <property type="component" value="Unassembled WGS sequence"/>
</dbReference>
<accession>A0A060SN67</accession>
<dbReference type="OrthoDB" id="2587968at2759"/>
<organism evidence="2 3">
    <name type="scientific">Pycnoporus cinnabarinus</name>
    <name type="common">Cinnabar-red polypore</name>
    <name type="synonym">Trametes cinnabarina</name>
    <dbReference type="NCBI Taxonomy" id="5643"/>
    <lineage>
        <taxon>Eukaryota</taxon>
        <taxon>Fungi</taxon>
        <taxon>Dikarya</taxon>
        <taxon>Basidiomycota</taxon>
        <taxon>Agaricomycotina</taxon>
        <taxon>Agaricomycetes</taxon>
        <taxon>Polyporales</taxon>
        <taxon>Polyporaceae</taxon>
        <taxon>Trametes</taxon>
    </lineage>
</organism>
<evidence type="ECO:0000313" key="2">
    <source>
        <dbReference type="EMBL" id="CDO75636.1"/>
    </source>
</evidence>
<proteinExistence type="predicted"/>
<name>A0A060SN67_PYCCI</name>
<dbReference type="AlphaFoldDB" id="A0A060SN67"/>
<reference evidence="2" key="1">
    <citation type="submission" date="2014-01" db="EMBL/GenBank/DDBJ databases">
        <title>The genome of the white-rot fungus Pycnoporus cinnabarinus: a basidiomycete model with a versatile arsenal for lignocellulosic biomass breakdown.</title>
        <authorList>
            <person name="Levasseur A."/>
            <person name="Lomascolo A."/>
            <person name="Ruiz-Duenas F.J."/>
            <person name="Uzan E."/>
            <person name="Piumi F."/>
            <person name="Kues U."/>
            <person name="Ram A.F.J."/>
            <person name="Murat C."/>
            <person name="Haon M."/>
            <person name="Benoit I."/>
            <person name="Arfi Y."/>
            <person name="Chevret D."/>
            <person name="Drula E."/>
            <person name="Kwon M.J."/>
            <person name="Gouret P."/>
            <person name="Lesage-Meessen L."/>
            <person name="Lombard V."/>
            <person name="Mariette J."/>
            <person name="Noirot C."/>
            <person name="Park J."/>
            <person name="Patyshakuliyeva A."/>
            <person name="Wieneger R.A.B."/>
            <person name="Wosten H.A.B."/>
            <person name="Martin F."/>
            <person name="Coutinho P.M."/>
            <person name="de Vries R."/>
            <person name="Martinez A.T."/>
            <person name="Klopp C."/>
            <person name="Pontarotti P."/>
            <person name="Henrissat B."/>
            <person name="Record E."/>
        </authorList>
    </citation>
    <scope>NUCLEOTIDE SEQUENCE [LARGE SCALE GENOMIC DNA]</scope>
    <source>
        <strain evidence="2">BRFM137</strain>
    </source>
</reference>
<keyword evidence="3" id="KW-1185">Reference proteome</keyword>
<dbReference type="EMBL" id="CCBP010000281">
    <property type="protein sequence ID" value="CDO75636.1"/>
    <property type="molecule type" value="Genomic_DNA"/>
</dbReference>
<comment type="caution">
    <text evidence="2">The sequence shown here is derived from an EMBL/GenBank/DDBJ whole genome shotgun (WGS) entry which is preliminary data.</text>
</comment>
<protein>
    <submittedName>
        <fullName evidence="2">Uncharacterized protein</fullName>
    </submittedName>
</protein>
<evidence type="ECO:0000256" key="1">
    <source>
        <dbReference type="SAM" id="Coils"/>
    </source>
</evidence>
<keyword evidence="1" id="KW-0175">Coiled coil</keyword>
<sequence length="183" mass="21185">MRGLPSHLKNLVTRQATPQARQLVLSLFHEQKQPLTIQELYNLALQRQEQLQTEGSGPILPSMRYLKKVVLPELAGADKIQKVHAKVQLSKEELEELKDRMGRWSKKSASLPQNVELWRWQLKTQETAPPAPKKEDVFGKEVGVGADWSHLNRRRQQAREEKVKKDVEWLKELDRARKEAISS</sequence>
<dbReference type="OMA" id="ITIKAWV"/>
<feature type="coiled-coil region" evidence="1">
    <location>
        <begin position="80"/>
        <end position="107"/>
    </location>
</feature>
<dbReference type="HOGENOM" id="CLU_108118_0_0_1"/>
<evidence type="ECO:0000313" key="3">
    <source>
        <dbReference type="Proteomes" id="UP000029665"/>
    </source>
</evidence>
<gene>
    <name evidence="2" type="ORF">BN946_scf184840.g19</name>
</gene>